<proteinExistence type="predicted"/>
<gene>
    <name evidence="1" type="ORF">HRQ91_05135</name>
</gene>
<accession>A0A975IEJ2</accession>
<organism evidence="1 2">
    <name type="scientific">Treponema parvum</name>
    <dbReference type="NCBI Taxonomy" id="138851"/>
    <lineage>
        <taxon>Bacteria</taxon>
        <taxon>Pseudomonadati</taxon>
        <taxon>Spirochaetota</taxon>
        <taxon>Spirochaetia</taxon>
        <taxon>Spirochaetales</taxon>
        <taxon>Treponemataceae</taxon>
        <taxon>Treponema</taxon>
    </lineage>
</organism>
<evidence type="ECO:0000313" key="2">
    <source>
        <dbReference type="Proteomes" id="UP000671908"/>
    </source>
</evidence>
<reference evidence="1 2" key="1">
    <citation type="journal article" date="2021" name="Microbiol. Resour. Announc.">
        <title>Complete Genome Sequences of Three Human Oral Treponema parvum Isolates.</title>
        <authorList>
            <person name="Zeng H."/>
            <person name="Watt R.M."/>
        </authorList>
    </citation>
    <scope>NUCLEOTIDE SEQUENCE [LARGE SCALE GENOMIC DNA]</scope>
    <source>
        <strain evidence="1 2">ATCC 700770</strain>
    </source>
</reference>
<protein>
    <recommendedName>
        <fullName evidence="3">DUF2281 domain-containing protein</fullName>
    </recommendedName>
</protein>
<evidence type="ECO:0000313" key="1">
    <source>
        <dbReference type="EMBL" id="QTQ13887.1"/>
    </source>
</evidence>
<dbReference type="RefSeq" id="WP_210120560.1">
    <property type="nucleotide sequence ID" value="NZ_CP054142.1"/>
</dbReference>
<dbReference type="KEGG" id="tpav:HRQ91_05135"/>
<dbReference type="AlphaFoldDB" id="A0A975IEJ2"/>
<dbReference type="EMBL" id="CP054142">
    <property type="protein sequence ID" value="QTQ13887.1"/>
    <property type="molecule type" value="Genomic_DNA"/>
</dbReference>
<name>A0A975IEJ2_9SPIR</name>
<keyword evidence="2" id="KW-1185">Reference proteome</keyword>
<sequence length="69" mass="8387">MAYETLFEQIKTVPQEYLADIENYVEYILYRYKKNTEQTSGHDLSKYFGSVKIWRDGLALQKEMRNEWN</sequence>
<dbReference type="Proteomes" id="UP000671908">
    <property type="component" value="Chromosome"/>
</dbReference>
<evidence type="ECO:0008006" key="3">
    <source>
        <dbReference type="Google" id="ProtNLM"/>
    </source>
</evidence>